<accession>A0A2S5T9B8</accession>
<evidence type="ECO:0000313" key="1">
    <source>
        <dbReference type="EMBL" id="PPE71458.1"/>
    </source>
</evidence>
<dbReference type="RefSeq" id="WP_104355652.1">
    <property type="nucleotide sequence ID" value="NZ_CP064338.1"/>
</dbReference>
<proteinExistence type="predicted"/>
<dbReference type="Proteomes" id="UP000239406">
    <property type="component" value="Unassembled WGS sequence"/>
</dbReference>
<name>A0A2S5T9B8_9BURK</name>
<reference evidence="1 2" key="1">
    <citation type="submission" date="2018-02" db="EMBL/GenBank/DDBJ databases">
        <title>Reclassifiation of [Polyangium] brachysporum DSM 7029 as Guopingzhaonella breviflexa gen. nov., sp. nov., a member of the family Comamonadaceae.</title>
        <authorList>
            <person name="Tang B."/>
        </authorList>
    </citation>
    <scope>NUCLEOTIDE SEQUENCE [LARGE SCALE GENOMIC DNA]</scope>
    <source>
        <strain evidence="1 2">DSM 15344</strain>
    </source>
</reference>
<organism evidence="1 2">
    <name type="scientific">Caldimonas thermodepolymerans</name>
    <dbReference type="NCBI Taxonomy" id="215580"/>
    <lineage>
        <taxon>Bacteria</taxon>
        <taxon>Pseudomonadati</taxon>
        <taxon>Pseudomonadota</taxon>
        <taxon>Betaproteobacteria</taxon>
        <taxon>Burkholderiales</taxon>
        <taxon>Sphaerotilaceae</taxon>
        <taxon>Caldimonas</taxon>
    </lineage>
</organism>
<comment type="caution">
    <text evidence="1">The sequence shown here is derived from an EMBL/GenBank/DDBJ whole genome shotgun (WGS) entry which is preliminary data.</text>
</comment>
<dbReference type="AlphaFoldDB" id="A0A2S5T9B8"/>
<gene>
    <name evidence="1" type="ORF">C1702_00190</name>
</gene>
<keyword evidence="2" id="KW-1185">Reference proteome</keyword>
<evidence type="ECO:0000313" key="2">
    <source>
        <dbReference type="Proteomes" id="UP000239406"/>
    </source>
</evidence>
<sequence>MVWFFTALSVVLAMLKLIGIEPVAAWSWWAIFAPFIGSLALAVSVAAILLVAFLCFYSKASP</sequence>
<protein>
    <submittedName>
        <fullName evidence="1">Uncharacterized protein</fullName>
    </submittedName>
</protein>
<dbReference type="EMBL" id="PSNY01000001">
    <property type="protein sequence ID" value="PPE71458.1"/>
    <property type="molecule type" value="Genomic_DNA"/>
</dbReference>